<evidence type="ECO:0000256" key="1">
    <source>
        <dbReference type="SAM" id="MobiDB-lite"/>
    </source>
</evidence>
<evidence type="ECO:0000313" key="2">
    <source>
        <dbReference type="EMBL" id="CAB0008901.1"/>
    </source>
</evidence>
<sequence length="585" mass="66154">MFEQMVPGATKDAKVITMRPLRNRSYGLFTRSYNIPRATEHRPPPSTECAIWRVGTRDAAGVPPGRLWNPERRNSLSPSLAHNFPQRDHREVYSRKGVNYAGRNFGQVEVDDLARVSISFEAKGKREESIEREQGVHIKEEVLNDGLSGLAIHAHSFIGSGPKQASQRDHSRIKSNKRAITRQLPNAEKEKEIAGKGILPMKSHNPFKSAKTEKRANRIKKSGTQNSVSKNSRKTTFSMPERTGTQSRFPESSEGEPGKTQCRIGCSKWRRRGPQRANPSRRATCTPPRSTCPIIPSRSAPRVIETRIFRLLMILRLTEVPYDAASRRVCVADCFAASASPMTTDVSRSIDEHRSGGDNYTDINSTIGPLVLKGSRTTMMSTTDDNRKGKRDIRSLVWALTEERIRFAALTIFRDTPAEQSQLQHTAKKDSTKPKHPTNTTHIIEARHSLIISASTWLPAPGNYRAHRLPVASFASRLRCELSIENTRTSVRFVWIHVTLDKVSGTRPRKRLFFGFGRLVRNRRTGAADELYWKRYPFGEQVSCAETAVGKCITQTQLERRSRSAHCRYRIFQSDVETIQPTEEE</sequence>
<accession>A0A6H5GZQ7</accession>
<feature type="region of interest" description="Disordered" evidence="1">
    <location>
        <begin position="159"/>
        <end position="293"/>
    </location>
</feature>
<protein>
    <submittedName>
        <fullName evidence="2">Uncharacterized protein</fullName>
    </submittedName>
</protein>
<organism evidence="2 3">
    <name type="scientific">Nesidiocoris tenuis</name>
    <dbReference type="NCBI Taxonomy" id="355587"/>
    <lineage>
        <taxon>Eukaryota</taxon>
        <taxon>Metazoa</taxon>
        <taxon>Ecdysozoa</taxon>
        <taxon>Arthropoda</taxon>
        <taxon>Hexapoda</taxon>
        <taxon>Insecta</taxon>
        <taxon>Pterygota</taxon>
        <taxon>Neoptera</taxon>
        <taxon>Paraneoptera</taxon>
        <taxon>Hemiptera</taxon>
        <taxon>Heteroptera</taxon>
        <taxon>Panheteroptera</taxon>
        <taxon>Cimicomorpha</taxon>
        <taxon>Miridae</taxon>
        <taxon>Dicyphina</taxon>
        <taxon>Nesidiocoris</taxon>
    </lineage>
</organism>
<keyword evidence="3" id="KW-1185">Reference proteome</keyword>
<dbReference type="Proteomes" id="UP000479000">
    <property type="component" value="Unassembled WGS sequence"/>
</dbReference>
<feature type="compositionally biased region" description="Polar residues" evidence="1">
    <location>
        <begin position="277"/>
        <end position="289"/>
    </location>
</feature>
<feature type="compositionally biased region" description="Polar residues" evidence="1">
    <location>
        <begin position="222"/>
        <end position="250"/>
    </location>
</feature>
<feature type="region of interest" description="Disordered" evidence="1">
    <location>
        <begin position="419"/>
        <end position="438"/>
    </location>
</feature>
<proteinExistence type="predicted"/>
<dbReference type="AlphaFoldDB" id="A0A6H5GZQ7"/>
<evidence type="ECO:0000313" key="3">
    <source>
        <dbReference type="Proteomes" id="UP000479000"/>
    </source>
</evidence>
<name>A0A6H5GZQ7_9HEMI</name>
<gene>
    <name evidence="2" type="ORF">NTEN_LOCUS14107</name>
</gene>
<dbReference type="EMBL" id="CADCXU010021112">
    <property type="protein sequence ID" value="CAB0008901.1"/>
    <property type="molecule type" value="Genomic_DNA"/>
</dbReference>
<reference evidence="2 3" key="1">
    <citation type="submission" date="2020-02" db="EMBL/GenBank/DDBJ databases">
        <authorList>
            <person name="Ferguson B K."/>
        </authorList>
    </citation>
    <scope>NUCLEOTIDE SEQUENCE [LARGE SCALE GENOMIC DNA]</scope>
</reference>